<organism evidence="18 19">
    <name type="scientific">Candidatus Schmidhempelia bombi str. Bimp</name>
    <dbReference type="NCBI Taxonomy" id="1387197"/>
    <lineage>
        <taxon>Bacteria</taxon>
        <taxon>Pseudomonadati</taxon>
        <taxon>Pseudomonadota</taxon>
        <taxon>Gammaproteobacteria</taxon>
        <taxon>Orbales</taxon>
        <taxon>Orbaceae</taxon>
        <taxon>Candidatus Schmidhempelia</taxon>
    </lineage>
</organism>
<evidence type="ECO:0000313" key="18">
    <source>
        <dbReference type="EMBL" id="TEA28166.1"/>
    </source>
</evidence>
<keyword evidence="7" id="KW-0479">Metal-binding</keyword>
<keyword evidence="19" id="KW-1185">Reference proteome</keyword>
<dbReference type="Gene3D" id="3.30.830.10">
    <property type="entry name" value="Metalloenzyme, LuxS/M16 peptidase-like"/>
    <property type="match status" value="4"/>
</dbReference>
<dbReference type="InterPro" id="IPR032632">
    <property type="entry name" value="Peptidase_M16_M"/>
</dbReference>
<comment type="function">
    <text evidence="2">Endopeptidase that degrades small peptides of less than 7 kDa, such as glucagon and insulin.</text>
</comment>
<evidence type="ECO:0000259" key="16">
    <source>
        <dbReference type="Pfam" id="PF16187"/>
    </source>
</evidence>
<dbReference type="InterPro" id="IPR011765">
    <property type="entry name" value="Pept_M16_N"/>
</dbReference>
<gene>
    <name evidence="18" type="ORF">O970_00220</name>
</gene>
<evidence type="ECO:0000256" key="3">
    <source>
        <dbReference type="ARBA" id="ARBA00007261"/>
    </source>
</evidence>
<evidence type="ECO:0000256" key="12">
    <source>
        <dbReference type="ARBA" id="ARBA00031184"/>
    </source>
</evidence>
<feature type="domain" description="Coenzyme PQQ synthesis protein F-like C-terminal lobe" evidence="17">
    <location>
        <begin position="802"/>
        <end position="900"/>
    </location>
</feature>
<keyword evidence="8 18" id="KW-0378">Hydrolase</keyword>
<evidence type="ECO:0000256" key="13">
    <source>
        <dbReference type="ARBA" id="ARBA00033450"/>
    </source>
</evidence>
<dbReference type="FunFam" id="3.30.830.10:FF:000005">
    <property type="entry name" value="nardilysin isoform X1"/>
    <property type="match status" value="1"/>
</dbReference>
<dbReference type="GO" id="GO:0046872">
    <property type="term" value="F:metal ion binding"/>
    <property type="evidence" value="ECO:0007669"/>
    <property type="project" value="UniProtKB-KW"/>
</dbReference>
<dbReference type="Pfam" id="PF22456">
    <property type="entry name" value="PqqF-like_C_4"/>
    <property type="match status" value="1"/>
</dbReference>
<evidence type="ECO:0000256" key="11">
    <source>
        <dbReference type="ARBA" id="ARBA00029597"/>
    </source>
</evidence>
<dbReference type="Proteomes" id="UP000506160">
    <property type="component" value="Unassembled WGS sequence"/>
</dbReference>
<keyword evidence="9" id="KW-0862">Zinc</keyword>
<comment type="caution">
    <text evidence="18">The sequence shown here is derived from an EMBL/GenBank/DDBJ whole genome shotgun (WGS) entry which is preliminary data.</text>
</comment>
<evidence type="ECO:0000256" key="6">
    <source>
        <dbReference type="ARBA" id="ARBA00022670"/>
    </source>
</evidence>
<keyword evidence="10" id="KW-0482">Metalloprotease</keyword>
<dbReference type="PANTHER" id="PTHR43690:SF18">
    <property type="entry name" value="INSULIN-DEGRADING ENZYME-RELATED"/>
    <property type="match status" value="1"/>
</dbReference>
<dbReference type="Pfam" id="PF05193">
    <property type="entry name" value="Peptidase_M16_C"/>
    <property type="match status" value="1"/>
</dbReference>
<dbReference type="GO" id="GO:0004222">
    <property type="term" value="F:metalloendopeptidase activity"/>
    <property type="evidence" value="ECO:0007669"/>
    <property type="project" value="UniProtKB-EC"/>
</dbReference>
<name>A0AB94IF78_9GAMM</name>
<dbReference type="GO" id="GO:0006508">
    <property type="term" value="P:proteolysis"/>
    <property type="evidence" value="ECO:0007669"/>
    <property type="project" value="UniProtKB-KW"/>
</dbReference>
<feature type="domain" description="Peptidase M16 N-terminal" evidence="14">
    <location>
        <begin position="83"/>
        <end position="218"/>
    </location>
</feature>
<protein>
    <recommendedName>
        <fullName evidence="5">Protease 3</fullName>
        <ecNumber evidence="4">3.4.24.55</ecNumber>
    </recommendedName>
    <alternativeName>
        <fullName evidence="13">Pitrilysin</fullName>
    </alternativeName>
    <alternativeName>
        <fullName evidence="12">Protease III</fullName>
    </alternativeName>
    <alternativeName>
        <fullName evidence="11">Protease pi</fullName>
    </alternativeName>
</protein>
<proteinExistence type="inferred from homology"/>
<evidence type="ECO:0000256" key="7">
    <source>
        <dbReference type="ARBA" id="ARBA00022723"/>
    </source>
</evidence>
<dbReference type="AlphaFoldDB" id="A0AB94IF78"/>
<evidence type="ECO:0000256" key="10">
    <source>
        <dbReference type="ARBA" id="ARBA00023049"/>
    </source>
</evidence>
<evidence type="ECO:0000259" key="15">
    <source>
        <dbReference type="Pfam" id="PF05193"/>
    </source>
</evidence>
<evidence type="ECO:0000313" key="19">
    <source>
        <dbReference type="Proteomes" id="UP000506160"/>
    </source>
</evidence>
<evidence type="ECO:0000259" key="17">
    <source>
        <dbReference type="Pfam" id="PF22456"/>
    </source>
</evidence>
<evidence type="ECO:0000256" key="2">
    <source>
        <dbReference type="ARBA" id="ARBA00002184"/>
    </source>
</evidence>
<dbReference type="InterPro" id="IPR054734">
    <property type="entry name" value="PqqF-like_C_4"/>
</dbReference>
<dbReference type="PANTHER" id="PTHR43690">
    <property type="entry name" value="NARDILYSIN"/>
    <property type="match status" value="1"/>
</dbReference>
<dbReference type="InterPro" id="IPR007863">
    <property type="entry name" value="Peptidase_M16_C"/>
</dbReference>
<dbReference type="InterPro" id="IPR050626">
    <property type="entry name" value="Peptidase_M16"/>
</dbReference>
<dbReference type="FunFam" id="3.30.830.10:FF:000012">
    <property type="entry name" value="Protease 3"/>
    <property type="match status" value="1"/>
</dbReference>
<comment type="similarity">
    <text evidence="3">Belongs to the peptidase M16 family.</text>
</comment>
<dbReference type="Pfam" id="PF00675">
    <property type="entry name" value="Peptidase_M16"/>
    <property type="match status" value="1"/>
</dbReference>
<evidence type="ECO:0000256" key="1">
    <source>
        <dbReference type="ARBA" id="ARBA00001947"/>
    </source>
</evidence>
<evidence type="ECO:0000256" key="4">
    <source>
        <dbReference type="ARBA" id="ARBA00012449"/>
    </source>
</evidence>
<dbReference type="EC" id="3.4.24.55" evidence="4"/>
<evidence type="ECO:0000256" key="8">
    <source>
        <dbReference type="ARBA" id="ARBA00022801"/>
    </source>
</evidence>
<evidence type="ECO:0000256" key="9">
    <source>
        <dbReference type="ARBA" id="ARBA00022833"/>
    </source>
</evidence>
<dbReference type="InterPro" id="IPR011249">
    <property type="entry name" value="Metalloenz_LuxS/M16"/>
</dbReference>
<dbReference type="Pfam" id="PF16187">
    <property type="entry name" value="Peptidase_M16_M"/>
    <property type="match status" value="1"/>
</dbReference>
<accession>A0AB94IF78</accession>
<feature type="domain" description="Peptidase M16 C-terminal" evidence="15">
    <location>
        <begin position="243"/>
        <end position="424"/>
    </location>
</feature>
<evidence type="ECO:0000256" key="5">
    <source>
        <dbReference type="ARBA" id="ARBA00017565"/>
    </source>
</evidence>
<sequence>MIVEDSPYNMAGKIIVKRNVNMITLPRIKGMWLLWMIAQVMAFFVSSVNAKGLSYQMLPDTISKSERDQRQYQAIKLANQMTVLLVSDPEAVKSLGALGLPAGSLQDPINQQGLAHYTEHMVLMGSTHFPEPDGFSEFLSKHAGKYNASTAAYRTAFYFEIENSALSEALDRLSDAIAFPLLDAHYADKERNAVNAEMTLARSRDGFRISQVDSETINQNHPSAKFFGGNLETLSNKPDSLLHDALVTFYQRYYSANLMVGVIYGQLSLTELADMAVASFGRITNHHASVDPINEPAITANETGKLIRLEPAQPKRLLYLQFPIENNLDQFAKKSDEYISYLISHRSQGTLADTLQKQGLIDSITSFTHPNRYGNSGLFTIAIDLTEQGLVKKDEVVSAVFNYIRLLQQQGIKSEYYDEIKRVLALDFKYQNVSRDMSYVEWLVDQMLTYPLNHILNADYIANQFDKKAIQDRLSQLVPDNARIWVITPNQHYDKEAYFIQAPYQISDFTSQQKQRWQHDDSWQFHLPVTNPFIADDFSLLDSSQISSDIPPFNPQGNIIQFASRYFANEPKAGIVLSLRQNHILEEAKDKVNAHLLNYLAGRAMAQLSFQAGVAGINLNSGLNDGLTLSAVGFSQHLPDMLIAMFKIYQTLTITDEDVVLAKSWYLQQLSSADNVNSYSLAIQPLQALNQIPYSERATRRQYLSAITAEDILQYRNRLLNHAVPYLLAIGNVSKKTLADLYTSVKPQGEQHYTFTPIKPIQITKQRQAQLEQQAASTDNALAMIYLSRENDEMISKANSTLLAKIIAPWFYQQLRSEEQLGYAVFNFSVNIGQSYGLAFLIQSNQYDPSYLYQRYTAFYPTALARLKALNETEFEQYKQGLISELQQPPQTLDEEMERYLVDFMKSTFSFDSRQKLIKQLKRVTPAQLIQFYQDTVLDKDGLVLASSIIGKDKDVHETQSLADFMHYANASSLQQALLTDEK</sequence>
<comment type="cofactor">
    <cofactor evidence="1">
        <name>Zn(2+)</name>
        <dbReference type="ChEBI" id="CHEBI:29105"/>
    </cofactor>
</comment>
<dbReference type="SUPFAM" id="SSF63411">
    <property type="entry name" value="LuxS/MPP-like metallohydrolase"/>
    <property type="match status" value="4"/>
</dbReference>
<feature type="domain" description="Peptidase M16 middle/third" evidence="16">
    <location>
        <begin position="428"/>
        <end position="691"/>
    </location>
</feature>
<keyword evidence="6" id="KW-0645">Protease</keyword>
<dbReference type="EMBL" id="AWGA01000006">
    <property type="protein sequence ID" value="TEA28166.1"/>
    <property type="molecule type" value="Genomic_DNA"/>
</dbReference>
<evidence type="ECO:0000259" key="14">
    <source>
        <dbReference type="Pfam" id="PF00675"/>
    </source>
</evidence>
<reference evidence="18 19" key="1">
    <citation type="journal article" date="2014" name="Appl. Environ. Microbiol.">
        <title>Genomic features of a bumble bee symbiont reflect its host environment.</title>
        <authorList>
            <person name="Martinson V.G."/>
            <person name="Magoc T."/>
            <person name="Koch H."/>
            <person name="Salzberg S.L."/>
            <person name="Moran N.A."/>
        </authorList>
    </citation>
    <scope>NUCLEOTIDE SEQUENCE [LARGE SCALE GENOMIC DNA]</scope>
    <source>
        <strain evidence="18 19">Bimp</strain>
    </source>
</reference>
<dbReference type="NCBIfam" id="NF011681">
    <property type="entry name" value="PRK15101.1"/>
    <property type="match status" value="1"/>
</dbReference>